<dbReference type="AlphaFoldDB" id="A0A3B0ZXS1"/>
<accession>A0A3B0ZXS1</accession>
<protein>
    <submittedName>
        <fullName evidence="1">Uncharacterized protein</fullName>
    </submittedName>
</protein>
<name>A0A3B0ZXS1_9ZZZZ</name>
<gene>
    <name evidence="1" type="ORF">MNBD_GAMMA16-1665</name>
</gene>
<dbReference type="EMBL" id="UOFO01000070">
    <property type="protein sequence ID" value="VAW85386.1"/>
    <property type="molecule type" value="Genomic_DNA"/>
</dbReference>
<organism evidence="1">
    <name type="scientific">hydrothermal vent metagenome</name>
    <dbReference type="NCBI Taxonomy" id="652676"/>
    <lineage>
        <taxon>unclassified sequences</taxon>
        <taxon>metagenomes</taxon>
        <taxon>ecological metagenomes</taxon>
    </lineage>
</organism>
<proteinExistence type="predicted"/>
<evidence type="ECO:0000313" key="1">
    <source>
        <dbReference type="EMBL" id="VAW85386.1"/>
    </source>
</evidence>
<sequence length="323" mass="36706">MNILYKHFWTRAFLPSIFILTLVLAASAMAATLEEVENEQSNILSSKLIEEQLNWSQLTYKATLLGFSVKSKIDLVSIPTNETDVILMDTDPHVAVASSSKNNYYMTLHTKLLGRDMRTMIWFDPADVRALQRVRLETGAKQNEYKAYRFTENGTFMIRKKPKNGEAKLPHEKWTNINSEHSKLPHKVSNQLMLAEPASLFYIVSVADLSTPGDAIELPMLSRGKVVMVKLTVENQQTYQADYTKKKSSKEKEIKQDIDALEISIRARSLENPNETYDLKIAGLKGNLRFIIDQKTHIPLELSGKMKVLGTVRFKLEEIVAAE</sequence>
<reference evidence="1" key="1">
    <citation type="submission" date="2018-06" db="EMBL/GenBank/DDBJ databases">
        <authorList>
            <person name="Zhirakovskaya E."/>
        </authorList>
    </citation>
    <scope>NUCLEOTIDE SEQUENCE</scope>
</reference>